<dbReference type="EMBL" id="FONY01000003">
    <property type="protein sequence ID" value="SFE58493.1"/>
    <property type="molecule type" value="Genomic_DNA"/>
</dbReference>
<name>A0A1I2BT12_9BACT</name>
<keyword evidence="2" id="KW-1185">Reference proteome</keyword>
<accession>A0A1I2BT12</accession>
<organism evidence="1 2">
    <name type="scientific">Thermoflexibacter ruber</name>
    <dbReference type="NCBI Taxonomy" id="1003"/>
    <lineage>
        <taxon>Bacteria</taxon>
        <taxon>Pseudomonadati</taxon>
        <taxon>Bacteroidota</taxon>
        <taxon>Cytophagia</taxon>
        <taxon>Cytophagales</taxon>
        <taxon>Thermoflexibacteraceae</taxon>
        <taxon>Thermoflexibacter</taxon>
    </lineage>
</organism>
<protein>
    <submittedName>
        <fullName evidence="1">Uncharacterized protein</fullName>
    </submittedName>
</protein>
<reference evidence="1 2" key="1">
    <citation type="submission" date="2016-10" db="EMBL/GenBank/DDBJ databases">
        <authorList>
            <person name="de Groot N.N."/>
        </authorList>
    </citation>
    <scope>NUCLEOTIDE SEQUENCE [LARGE SCALE GENOMIC DNA]</scope>
    <source>
        <strain>GEY</strain>
        <strain evidence="2">DSM 9560</strain>
    </source>
</reference>
<dbReference type="Proteomes" id="UP000199513">
    <property type="component" value="Unassembled WGS sequence"/>
</dbReference>
<dbReference type="AlphaFoldDB" id="A0A1I2BT12"/>
<proteinExistence type="predicted"/>
<evidence type="ECO:0000313" key="2">
    <source>
        <dbReference type="Proteomes" id="UP000199513"/>
    </source>
</evidence>
<sequence>MSKNNHPLPNPSVALRPLKKGVKYLIIKKYFPFGERFRQGQKNIIIC</sequence>
<evidence type="ECO:0000313" key="1">
    <source>
        <dbReference type="EMBL" id="SFE58493.1"/>
    </source>
</evidence>
<gene>
    <name evidence="1" type="ORF">SAMN04488541_1003119</name>
</gene>